<dbReference type="InterPro" id="IPR016140">
    <property type="entry name" value="Bifunc_inhib/LTP/seed_store"/>
</dbReference>
<evidence type="ECO:0000256" key="7">
    <source>
        <dbReference type="ARBA" id="ARBA00023288"/>
    </source>
</evidence>
<keyword evidence="9" id="KW-0472">Membrane</keyword>
<evidence type="ECO:0000256" key="4">
    <source>
        <dbReference type="ARBA" id="ARBA00022729"/>
    </source>
</evidence>
<feature type="chain" id="PRO_5027943683" description="Bifunctional inhibitor/plant lipid transfer protein/seed storage helical domain-containing protein" evidence="10">
    <location>
        <begin position="30"/>
        <end position="223"/>
    </location>
</feature>
<sequence length="223" mass="22862">MSRHSIVRVLAAALAVLVVIVGAAAKAKAQVEAPAGSGPAPAPGPDCMTAVLNASDCLGYVTPGSKDRRPDKACCPELAALVDSQPVCLCQLLNGSAAAAYGISIDTARALALPKACRVDTPPLSLCAAIGFPINFGPSPAPSPGTSPLLPGSTPTAPHRAPTAAFEASEPSISPSSLRYRTPSPHPESSRLCKSKKMFSFLVSTFVACMFVFHSIPLSLIEE</sequence>
<evidence type="ECO:0000256" key="10">
    <source>
        <dbReference type="SAM" id="SignalP"/>
    </source>
</evidence>
<keyword evidence="7" id="KW-0449">Lipoprotein</keyword>
<evidence type="ECO:0000256" key="2">
    <source>
        <dbReference type="ARBA" id="ARBA00009748"/>
    </source>
</evidence>
<dbReference type="InterPro" id="IPR036312">
    <property type="entry name" value="Bifun_inhib/LTP/seed_sf"/>
</dbReference>
<feature type="region of interest" description="Disordered" evidence="8">
    <location>
        <begin position="142"/>
        <end position="191"/>
    </location>
</feature>
<feature type="signal peptide" evidence="10">
    <location>
        <begin position="1"/>
        <end position="29"/>
    </location>
</feature>
<keyword evidence="9" id="KW-1133">Transmembrane helix</keyword>
<accession>A0A6V7PG56</accession>
<evidence type="ECO:0000256" key="3">
    <source>
        <dbReference type="ARBA" id="ARBA00022622"/>
    </source>
</evidence>
<feature type="compositionally biased region" description="Low complexity" evidence="8">
    <location>
        <begin position="146"/>
        <end position="165"/>
    </location>
</feature>
<feature type="transmembrane region" description="Helical" evidence="9">
    <location>
        <begin position="198"/>
        <end position="221"/>
    </location>
</feature>
<evidence type="ECO:0000256" key="9">
    <source>
        <dbReference type="SAM" id="Phobius"/>
    </source>
</evidence>
<dbReference type="CDD" id="cd00010">
    <property type="entry name" value="AAI_LTSS"/>
    <property type="match status" value="1"/>
</dbReference>
<dbReference type="PANTHER" id="PTHR33044">
    <property type="entry name" value="BIFUNCTIONAL INHIBITOR/LIPID-TRANSFER PROTEIN/SEED STORAGE 2S ALBUMIN SUPERFAMILY PROTEIN-RELATED"/>
    <property type="match status" value="1"/>
</dbReference>
<dbReference type="FunFam" id="1.10.110.10:FF:000001">
    <property type="entry name" value="Bifunctional inhibitor/lipid-transfer protein/seed storage 2S albumin superfamily protein"/>
    <property type="match status" value="1"/>
</dbReference>
<dbReference type="AlphaFoldDB" id="A0A6V7PG56"/>
<gene>
    <name evidence="12" type="ORF">CB5_LOCUS12727</name>
</gene>
<name>A0A6V7PG56_ANACO</name>
<dbReference type="GO" id="GO:0098552">
    <property type="term" value="C:side of membrane"/>
    <property type="evidence" value="ECO:0007669"/>
    <property type="project" value="UniProtKB-KW"/>
</dbReference>
<feature type="domain" description="Bifunctional inhibitor/plant lipid transfer protein/seed storage helical" evidence="11">
    <location>
        <begin position="47"/>
        <end position="127"/>
    </location>
</feature>
<dbReference type="SUPFAM" id="SSF47699">
    <property type="entry name" value="Bifunctional inhibitor/lipid-transfer protein/seed storage 2S albumin"/>
    <property type="match status" value="1"/>
</dbReference>
<evidence type="ECO:0000256" key="1">
    <source>
        <dbReference type="ARBA" id="ARBA00004609"/>
    </source>
</evidence>
<evidence type="ECO:0000256" key="5">
    <source>
        <dbReference type="ARBA" id="ARBA00023157"/>
    </source>
</evidence>
<dbReference type="Gene3D" id="1.10.110.10">
    <property type="entry name" value="Plant lipid-transfer and hydrophobic proteins"/>
    <property type="match status" value="1"/>
</dbReference>
<keyword evidence="4 10" id="KW-0732">Signal</keyword>
<reference evidence="12" key="1">
    <citation type="submission" date="2020-07" db="EMBL/GenBank/DDBJ databases">
        <authorList>
            <person name="Lin J."/>
        </authorList>
    </citation>
    <scope>NUCLEOTIDE SEQUENCE</scope>
</reference>
<dbReference type="GO" id="GO:0005886">
    <property type="term" value="C:plasma membrane"/>
    <property type="evidence" value="ECO:0007669"/>
    <property type="project" value="UniProtKB-SubCell"/>
</dbReference>
<keyword evidence="9" id="KW-0812">Transmembrane</keyword>
<keyword evidence="5" id="KW-1015">Disulfide bond</keyword>
<keyword evidence="3" id="KW-0336">GPI-anchor</keyword>
<proteinExistence type="inferred from homology"/>
<evidence type="ECO:0000256" key="6">
    <source>
        <dbReference type="ARBA" id="ARBA00023180"/>
    </source>
</evidence>
<dbReference type="InterPro" id="IPR043325">
    <property type="entry name" value="LTSS"/>
</dbReference>
<evidence type="ECO:0000313" key="12">
    <source>
        <dbReference type="EMBL" id="CAD1829516.1"/>
    </source>
</evidence>
<evidence type="ECO:0000256" key="8">
    <source>
        <dbReference type="SAM" id="MobiDB-lite"/>
    </source>
</evidence>
<dbReference type="EMBL" id="LR862130">
    <property type="protein sequence ID" value="CAD1829516.1"/>
    <property type="molecule type" value="Genomic_DNA"/>
</dbReference>
<dbReference type="SMART" id="SM00499">
    <property type="entry name" value="AAI"/>
    <property type="match status" value="1"/>
</dbReference>
<comment type="subcellular location">
    <subcellularLocation>
        <location evidence="1">Cell membrane</location>
        <topology evidence="1">Lipid-anchor</topology>
        <topology evidence="1">GPI-anchor</topology>
    </subcellularLocation>
</comment>
<comment type="similarity">
    <text evidence="2">Belongs to the plant LTP family.</text>
</comment>
<protein>
    <recommendedName>
        <fullName evidence="11">Bifunctional inhibitor/plant lipid transfer protein/seed storage helical domain-containing protein</fullName>
    </recommendedName>
</protein>
<dbReference type="Pfam" id="PF14368">
    <property type="entry name" value="LTP_2"/>
    <property type="match status" value="1"/>
</dbReference>
<evidence type="ECO:0000259" key="11">
    <source>
        <dbReference type="SMART" id="SM00499"/>
    </source>
</evidence>
<organism evidence="12">
    <name type="scientific">Ananas comosus var. bracteatus</name>
    <name type="common">red pineapple</name>
    <dbReference type="NCBI Taxonomy" id="296719"/>
    <lineage>
        <taxon>Eukaryota</taxon>
        <taxon>Viridiplantae</taxon>
        <taxon>Streptophyta</taxon>
        <taxon>Embryophyta</taxon>
        <taxon>Tracheophyta</taxon>
        <taxon>Spermatophyta</taxon>
        <taxon>Magnoliopsida</taxon>
        <taxon>Liliopsida</taxon>
        <taxon>Poales</taxon>
        <taxon>Bromeliaceae</taxon>
        <taxon>Bromelioideae</taxon>
        <taxon>Ananas</taxon>
    </lineage>
</organism>
<keyword evidence="6" id="KW-0325">Glycoprotein</keyword>